<dbReference type="AlphaFoldDB" id="A0A9P4GU06"/>
<evidence type="ECO:0000259" key="1">
    <source>
        <dbReference type="Pfam" id="PF01636"/>
    </source>
</evidence>
<proteinExistence type="predicted"/>
<dbReference type="GeneID" id="63844787"/>
<dbReference type="EMBL" id="ML976614">
    <property type="protein sequence ID" value="KAF1851476.1"/>
    <property type="molecule type" value="Genomic_DNA"/>
</dbReference>
<dbReference type="SUPFAM" id="SSF56112">
    <property type="entry name" value="Protein kinase-like (PK-like)"/>
    <property type="match status" value="1"/>
</dbReference>
<name>A0A9P4GU06_9PLEO</name>
<dbReference type="InterPro" id="IPR051678">
    <property type="entry name" value="AGP_Transferase"/>
</dbReference>
<evidence type="ECO:0000313" key="3">
    <source>
        <dbReference type="Proteomes" id="UP000800039"/>
    </source>
</evidence>
<feature type="non-terminal residue" evidence="2">
    <location>
        <position position="477"/>
    </location>
</feature>
<dbReference type="Gene3D" id="3.90.1200.10">
    <property type="match status" value="1"/>
</dbReference>
<feature type="domain" description="Aminoglycoside phosphotransferase" evidence="1">
    <location>
        <begin position="74"/>
        <end position="347"/>
    </location>
</feature>
<dbReference type="Gene3D" id="3.30.200.20">
    <property type="entry name" value="Phosphorylase Kinase, domain 1"/>
    <property type="match status" value="1"/>
</dbReference>
<dbReference type="InterPro" id="IPR002575">
    <property type="entry name" value="Aminoglycoside_PTrfase"/>
</dbReference>
<dbReference type="InterPro" id="IPR011009">
    <property type="entry name" value="Kinase-like_dom_sf"/>
</dbReference>
<dbReference type="OrthoDB" id="10003767at2759"/>
<dbReference type="PANTHER" id="PTHR21310">
    <property type="entry name" value="AMINOGLYCOSIDE PHOSPHOTRANSFERASE-RELATED-RELATED"/>
    <property type="match status" value="1"/>
</dbReference>
<protein>
    <recommendedName>
        <fullName evidence="1">Aminoglycoside phosphotransferase domain-containing protein</fullName>
    </recommendedName>
</protein>
<accession>A0A9P4GU06</accession>
<organism evidence="2 3">
    <name type="scientific">Cucurbitaria berberidis CBS 394.84</name>
    <dbReference type="NCBI Taxonomy" id="1168544"/>
    <lineage>
        <taxon>Eukaryota</taxon>
        <taxon>Fungi</taxon>
        <taxon>Dikarya</taxon>
        <taxon>Ascomycota</taxon>
        <taxon>Pezizomycotina</taxon>
        <taxon>Dothideomycetes</taxon>
        <taxon>Pleosporomycetidae</taxon>
        <taxon>Pleosporales</taxon>
        <taxon>Pleosporineae</taxon>
        <taxon>Cucurbitariaceae</taxon>
        <taxon>Cucurbitaria</taxon>
    </lineage>
</organism>
<feature type="non-terminal residue" evidence="2">
    <location>
        <position position="1"/>
    </location>
</feature>
<comment type="caution">
    <text evidence="2">The sequence shown here is derived from an EMBL/GenBank/DDBJ whole genome shotgun (WGS) entry which is preliminary data.</text>
</comment>
<gene>
    <name evidence="2" type="ORF">K460DRAFT_268296</name>
</gene>
<dbReference type="RefSeq" id="XP_040794039.1">
    <property type="nucleotide sequence ID" value="XM_040927534.1"/>
</dbReference>
<dbReference type="Pfam" id="PF01636">
    <property type="entry name" value="APH"/>
    <property type="match status" value="1"/>
</dbReference>
<reference evidence="2" key="1">
    <citation type="submission" date="2020-01" db="EMBL/GenBank/DDBJ databases">
        <authorList>
            <consortium name="DOE Joint Genome Institute"/>
            <person name="Haridas S."/>
            <person name="Albert R."/>
            <person name="Binder M."/>
            <person name="Bloem J."/>
            <person name="Labutti K."/>
            <person name="Salamov A."/>
            <person name="Andreopoulos B."/>
            <person name="Baker S.E."/>
            <person name="Barry K."/>
            <person name="Bills G."/>
            <person name="Bluhm B.H."/>
            <person name="Cannon C."/>
            <person name="Castanera R."/>
            <person name="Culley D.E."/>
            <person name="Daum C."/>
            <person name="Ezra D."/>
            <person name="Gonzalez J.B."/>
            <person name="Henrissat B."/>
            <person name="Kuo A."/>
            <person name="Liang C."/>
            <person name="Lipzen A."/>
            <person name="Lutzoni F."/>
            <person name="Magnuson J."/>
            <person name="Mondo S."/>
            <person name="Nolan M."/>
            <person name="Ohm R."/>
            <person name="Pangilinan J."/>
            <person name="Park H.-J."/>
            <person name="Ramirez L."/>
            <person name="Alfaro M."/>
            <person name="Sun H."/>
            <person name="Tritt A."/>
            <person name="Yoshinaga Y."/>
            <person name="Zwiers L.-H."/>
            <person name="Turgeon B.G."/>
            <person name="Goodwin S.B."/>
            <person name="Spatafora J.W."/>
            <person name="Crous P.W."/>
            <person name="Grigoriev I.V."/>
        </authorList>
    </citation>
    <scope>NUCLEOTIDE SEQUENCE</scope>
    <source>
        <strain evidence="2">CBS 394.84</strain>
    </source>
</reference>
<dbReference type="Proteomes" id="UP000800039">
    <property type="component" value="Unassembled WGS sequence"/>
</dbReference>
<evidence type="ECO:0000313" key="2">
    <source>
        <dbReference type="EMBL" id="KAF1851476.1"/>
    </source>
</evidence>
<dbReference type="PANTHER" id="PTHR21310:SF51">
    <property type="entry name" value="AMINOGLYCOSIDE PHOSPHOTRANSFERASE DOMAIN-CONTAINING PROTEIN"/>
    <property type="match status" value="1"/>
</dbReference>
<sequence>EEDYNDDNKSDEVDEHDRRNFKAIRTIPRKAIEAFVLGLVNSNNDLKSRTCRLTLRKEGSFHHAVFLQVALCGEVEQEFVLKIPAHGTPELWKEGDACMLRGEASLMQHIRHHTECPVPEVIAFDDSVSNPIGAPYILMKRMSGVSALDMWLGQPYKTLKSGEEHMNADDPSPETERKRITFLRSLAHAMSHLQKLNFDEIGVPVFEEAEDKYPRYFGHLWRWHSKVAMQELTPIGPFDTSEEFFLAGLSAAWDPETISDRDPNDPQVLEVKGVRKVLEIVFASPPFAPLRAHSSASFDGTTGTEVNTSTKESFVLRHDDLDLQNILVDDEGNVTGIIDWDGCMSVPRCIGYTSLPTFLRRDWLPDHDMNRGPHMTWSLDRYRDLYAHAMKEYCKPSSPLADPKQTDAMFTRKSAIYQALQAAIHEDSDVRDIVTKLLREIPEFRHVDIDQLHYRLGQGWPAAERALTEKAYELLKP</sequence>
<keyword evidence="3" id="KW-1185">Reference proteome</keyword>